<dbReference type="OrthoDB" id="1929722at2759"/>
<gene>
    <name evidence="2" type="ORF">AXF42_Ash015957</name>
</gene>
<keyword evidence="3" id="KW-1185">Reference proteome</keyword>
<dbReference type="EMBL" id="KZ451943">
    <property type="protein sequence ID" value="PKA59899.1"/>
    <property type="molecule type" value="Genomic_DNA"/>
</dbReference>
<accession>A0A2I0AWJ1</accession>
<protein>
    <submittedName>
        <fullName evidence="2">Uncharacterized protein</fullName>
    </submittedName>
</protein>
<feature type="region of interest" description="Disordered" evidence="1">
    <location>
        <begin position="39"/>
        <end position="66"/>
    </location>
</feature>
<evidence type="ECO:0000313" key="3">
    <source>
        <dbReference type="Proteomes" id="UP000236161"/>
    </source>
</evidence>
<dbReference type="PANTHER" id="PTHR38370:SF1">
    <property type="entry name" value="BETA-1,4-XYLOSIDASE"/>
    <property type="match status" value="1"/>
</dbReference>
<reference evidence="2 3" key="1">
    <citation type="journal article" date="2017" name="Nature">
        <title>The Apostasia genome and the evolution of orchids.</title>
        <authorList>
            <person name="Zhang G.Q."/>
            <person name="Liu K.W."/>
            <person name="Li Z."/>
            <person name="Lohaus R."/>
            <person name="Hsiao Y.Y."/>
            <person name="Niu S.C."/>
            <person name="Wang J.Y."/>
            <person name="Lin Y.C."/>
            <person name="Xu Q."/>
            <person name="Chen L.J."/>
            <person name="Yoshida K."/>
            <person name="Fujiwara S."/>
            <person name="Wang Z.W."/>
            <person name="Zhang Y.Q."/>
            <person name="Mitsuda N."/>
            <person name="Wang M."/>
            <person name="Liu G.H."/>
            <person name="Pecoraro L."/>
            <person name="Huang H.X."/>
            <person name="Xiao X.J."/>
            <person name="Lin M."/>
            <person name="Wu X.Y."/>
            <person name="Wu W.L."/>
            <person name="Chen Y.Y."/>
            <person name="Chang S.B."/>
            <person name="Sakamoto S."/>
            <person name="Ohme-Takagi M."/>
            <person name="Yagi M."/>
            <person name="Zeng S.J."/>
            <person name="Shen C.Y."/>
            <person name="Yeh C.M."/>
            <person name="Luo Y.B."/>
            <person name="Tsai W.C."/>
            <person name="Van de Peer Y."/>
            <person name="Liu Z.J."/>
        </authorList>
    </citation>
    <scope>NUCLEOTIDE SEQUENCE [LARGE SCALE GENOMIC DNA]</scope>
    <source>
        <strain evidence="3">cv. Shenzhen</strain>
        <tissue evidence="2">Stem</tissue>
    </source>
</reference>
<organism evidence="2 3">
    <name type="scientific">Apostasia shenzhenica</name>
    <dbReference type="NCBI Taxonomy" id="1088818"/>
    <lineage>
        <taxon>Eukaryota</taxon>
        <taxon>Viridiplantae</taxon>
        <taxon>Streptophyta</taxon>
        <taxon>Embryophyta</taxon>
        <taxon>Tracheophyta</taxon>
        <taxon>Spermatophyta</taxon>
        <taxon>Magnoliopsida</taxon>
        <taxon>Liliopsida</taxon>
        <taxon>Asparagales</taxon>
        <taxon>Orchidaceae</taxon>
        <taxon>Apostasioideae</taxon>
        <taxon>Apostasia</taxon>
    </lineage>
</organism>
<dbReference type="PANTHER" id="PTHR38370">
    <property type="entry name" value="BETA-1,4-XYLOSIDASE"/>
    <property type="match status" value="1"/>
</dbReference>
<dbReference type="AlphaFoldDB" id="A0A2I0AWJ1"/>
<dbReference type="Proteomes" id="UP000236161">
    <property type="component" value="Unassembled WGS sequence"/>
</dbReference>
<evidence type="ECO:0000256" key="1">
    <source>
        <dbReference type="SAM" id="MobiDB-lite"/>
    </source>
</evidence>
<sequence>MEGLIPFVIHAIKKNRQQSMYRCLSDGSRCGGSVRAPMISNEGSSHHRRTRSEFPPATSAADGDENFAEWRNRRACDPSVVP</sequence>
<name>A0A2I0AWJ1_9ASPA</name>
<evidence type="ECO:0000313" key="2">
    <source>
        <dbReference type="EMBL" id="PKA59899.1"/>
    </source>
</evidence>
<proteinExistence type="predicted"/>